<name>A0ABS7NFL9_9RHOB</name>
<gene>
    <name evidence="1" type="ORF">KUV26_11225</name>
</gene>
<protein>
    <submittedName>
        <fullName evidence="1">Uncharacterized protein</fullName>
    </submittedName>
</protein>
<proteinExistence type="predicted"/>
<evidence type="ECO:0000313" key="2">
    <source>
        <dbReference type="Proteomes" id="UP000766629"/>
    </source>
</evidence>
<comment type="caution">
    <text evidence="1">The sequence shown here is derived from an EMBL/GenBank/DDBJ whole genome shotgun (WGS) entry which is preliminary data.</text>
</comment>
<accession>A0ABS7NFL9</accession>
<dbReference type="RefSeq" id="WP_222508404.1">
    <property type="nucleotide sequence ID" value="NZ_JAHVJA010000004.1"/>
</dbReference>
<organism evidence="1 2">
    <name type="scientific">Leisingera daeponensis</name>
    <dbReference type="NCBI Taxonomy" id="405746"/>
    <lineage>
        <taxon>Bacteria</taxon>
        <taxon>Pseudomonadati</taxon>
        <taxon>Pseudomonadota</taxon>
        <taxon>Alphaproteobacteria</taxon>
        <taxon>Rhodobacterales</taxon>
        <taxon>Roseobacteraceae</taxon>
        <taxon>Leisingera</taxon>
    </lineage>
</organism>
<dbReference type="Proteomes" id="UP000766629">
    <property type="component" value="Unassembled WGS sequence"/>
</dbReference>
<keyword evidence="2" id="KW-1185">Reference proteome</keyword>
<reference evidence="1 2" key="1">
    <citation type="submission" date="2021-06" db="EMBL/GenBank/DDBJ databases">
        <title>50 bacteria genomes isolated from Dapeng, Shenzhen, China.</title>
        <authorList>
            <person name="Zheng W."/>
            <person name="Yu S."/>
            <person name="Huang Y."/>
        </authorList>
    </citation>
    <scope>NUCLEOTIDE SEQUENCE [LARGE SCALE GENOMIC DNA]</scope>
    <source>
        <strain evidence="1 2">DP1N14-2</strain>
    </source>
</reference>
<sequence length="62" mass="6979">MILWIIWHPPIFARLPLPGTVRLLLCRSFLLNAATISRPLPAERLPATYVAGGIMQDRLAEK</sequence>
<evidence type="ECO:0000313" key="1">
    <source>
        <dbReference type="EMBL" id="MBY6140009.1"/>
    </source>
</evidence>
<dbReference type="EMBL" id="JAHVJA010000004">
    <property type="protein sequence ID" value="MBY6140009.1"/>
    <property type="molecule type" value="Genomic_DNA"/>
</dbReference>